<evidence type="ECO:0000313" key="7">
    <source>
        <dbReference type="EMBL" id="AOX03095.1"/>
    </source>
</evidence>
<dbReference type="STRING" id="1458985.BJP34_29885"/>
<feature type="transmembrane region" description="Helical" evidence="6">
    <location>
        <begin position="166"/>
        <end position="190"/>
    </location>
</feature>
<dbReference type="PANTHER" id="PTHR42893:SF46">
    <property type="entry name" value="PROTEIN DETOXIFICATION 44, CHLOROPLASTIC"/>
    <property type="match status" value="1"/>
</dbReference>
<feature type="transmembrane region" description="Helical" evidence="6">
    <location>
        <begin position="272"/>
        <end position="294"/>
    </location>
</feature>
<dbReference type="NCBIfam" id="TIGR00797">
    <property type="entry name" value="matE"/>
    <property type="match status" value="1"/>
</dbReference>
<comment type="subcellular location">
    <subcellularLocation>
        <location evidence="1">Membrane</location>
        <topology evidence="1">Multi-pass membrane protein</topology>
    </subcellularLocation>
</comment>
<feature type="transmembrane region" description="Helical" evidence="6">
    <location>
        <begin position="236"/>
        <end position="260"/>
    </location>
</feature>
<feature type="transmembrane region" description="Helical" evidence="6">
    <location>
        <begin position="20"/>
        <end position="41"/>
    </location>
</feature>
<dbReference type="PANTHER" id="PTHR42893">
    <property type="entry name" value="PROTEIN DETOXIFICATION 44, CHLOROPLASTIC-RELATED"/>
    <property type="match status" value="1"/>
</dbReference>
<dbReference type="Proteomes" id="UP000177870">
    <property type="component" value="Chromosome"/>
</dbReference>
<feature type="transmembrane region" description="Helical" evidence="6">
    <location>
        <begin position="416"/>
        <end position="435"/>
    </location>
</feature>
<accession>A0A1D8TZT3</accession>
<evidence type="ECO:0000256" key="2">
    <source>
        <dbReference type="ARBA" id="ARBA00010199"/>
    </source>
</evidence>
<organism evidence="7 8">
    <name type="scientific">Moorena producens PAL-8-15-08-1</name>
    <dbReference type="NCBI Taxonomy" id="1458985"/>
    <lineage>
        <taxon>Bacteria</taxon>
        <taxon>Bacillati</taxon>
        <taxon>Cyanobacteriota</taxon>
        <taxon>Cyanophyceae</taxon>
        <taxon>Coleofasciculales</taxon>
        <taxon>Coleofasciculaceae</taxon>
        <taxon>Moorena</taxon>
    </lineage>
</organism>
<reference evidence="8" key="1">
    <citation type="submission" date="2016-10" db="EMBL/GenBank/DDBJ databases">
        <title>Comparative genomics uncovers the prolific and rare metabolic potential of the cyanobacterial genus Moorea.</title>
        <authorList>
            <person name="Leao T."/>
            <person name="Castelao G."/>
            <person name="Korobeynikov A."/>
            <person name="Monroe E.A."/>
            <person name="Podell S."/>
            <person name="Glukhov E."/>
            <person name="Allen E."/>
            <person name="Gerwick W.H."/>
            <person name="Gerwick L."/>
        </authorList>
    </citation>
    <scope>NUCLEOTIDE SEQUENCE [LARGE SCALE GENOMIC DNA]</scope>
    <source>
        <strain evidence="8">PAL-8-15-08-1</strain>
    </source>
</reference>
<feature type="transmembrane region" description="Helical" evidence="6">
    <location>
        <begin position="135"/>
        <end position="159"/>
    </location>
</feature>
<dbReference type="InterPro" id="IPR002528">
    <property type="entry name" value="MATE_fam"/>
</dbReference>
<dbReference type="CDD" id="cd13136">
    <property type="entry name" value="MATE_DinF_like"/>
    <property type="match status" value="1"/>
</dbReference>
<keyword evidence="5 6" id="KW-0472">Membrane</keyword>
<dbReference type="KEGG" id="mpro:BJP34_29885"/>
<name>A0A1D8TZT3_9CYAN</name>
<dbReference type="NCBIfam" id="NF041358">
    <property type="entry name" value="GntT_guanitoxin"/>
    <property type="match status" value="1"/>
</dbReference>
<dbReference type="AlphaFoldDB" id="A0A1D8TZT3"/>
<dbReference type="Pfam" id="PF01554">
    <property type="entry name" value="MatE"/>
    <property type="match status" value="2"/>
</dbReference>
<dbReference type="InterPro" id="IPR044644">
    <property type="entry name" value="DinF-like"/>
</dbReference>
<proteinExistence type="inferred from homology"/>
<evidence type="ECO:0000313" key="8">
    <source>
        <dbReference type="Proteomes" id="UP000177870"/>
    </source>
</evidence>
<evidence type="ECO:0000256" key="1">
    <source>
        <dbReference type="ARBA" id="ARBA00004141"/>
    </source>
</evidence>
<feature type="transmembrane region" description="Helical" evidence="6">
    <location>
        <begin position="196"/>
        <end position="215"/>
    </location>
</feature>
<dbReference type="GO" id="GO:0015297">
    <property type="term" value="F:antiporter activity"/>
    <property type="evidence" value="ECO:0007669"/>
    <property type="project" value="InterPro"/>
</dbReference>
<protein>
    <submittedName>
        <fullName evidence="7">MATE family efflux transporter</fullName>
    </submittedName>
</protein>
<sequence>MMTFTCSNQDNVLYRFWKLAIINILSNLTVPLAGLISVAFLGHLDQIRHLAGVVIATILFNFIYKSLGFLRMGTTGVTAQAVGRNDRDAMLLVGLRNGLIALILGVLILSLHYPLRELGFALLSATPDVKFSGIAYFNARIWGAPATLLNFVLIGWFLGREMSGKVLLLSIIGNTANIVCDYFTIIRWGWESAGAGVSVAVSQYVIVVVGLVLVTREIQWQEVISVARRIWNLSEIIATFTLNSNLFIRTLAIIFTLSIFTNMSSALGTTILAENALILEVFMLAVYFIDGLAFATETLTGNLQGQGAKEQLIPLLKIVGGSSLLLGLNLAFLFILFPQTLFGLLTNHTEVIESITIYVPWLLLVLGFGSIAFMLDGYFLGLAAGQTLRNSTVIALVVGFAPMAVASWQFQSVHLLWLALSLFMAGRAIVLGVNLPSTLK</sequence>
<dbReference type="EMBL" id="CP017599">
    <property type="protein sequence ID" value="AOX03095.1"/>
    <property type="molecule type" value="Genomic_DNA"/>
</dbReference>
<dbReference type="GO" id="GO:0042910">
    <property type="term" value="F:xenobiotic transmembrane transporter activity"/>
    <property type="evidence" value="ECO:0007669"/>
    <property type="project" value="InterPro"/>
</dbReference>
<dbReference type="GO" id="GO:0005886">
    <property type="term" value="C:plasma membrane"/>
    <property type="evidence" value="ECO:0007669"/>
    <property type="project" value="TreeGrafter"/>
</dbReference>
<keyword evidence="3 6" id="KW-0812">Transmembrane</keyword>
<evidence type="ECO:0000256" key="6">
    <source>
        <dbReference type="SAM" id="Phobius"/>
    </source>
</evidence>
<feature type="transmembrane region" description="Helical" evidence="6">
    <location>
        <begin position="315"/>
        <end position="337"/>
    </location>
</feature>
<evidence type="ECO:0000256" key="3">
    <source>
        <dbReference type="ARBA" id="ARBA00022692"/>
    </source>
</evidence>
<feature type="transmembrane region" description="Helical" evidence="6">
    <location>
        <begin position="392"/>
        <end position="410"/>
    </location>
</feature>
<keyword evidence="4 6" id="KW-1133">Transmembrane helix</keyword>
<comment type="similarity">
    <text evidence="2">Belongs to the multi antimicrobial extrusion (MATE) (TC 2.A.66.1) family.</text>
</comment>
<feature type="transmembrane region" description="Helical" evidence="6">
    <location>
        <begin position="47"/>
        <end position="64"/>
    </location>
</feature>
<feature type="transmembrane region" description="Helical" evidence="6">
    <location>
        <begin position="94"/>
        <end position="115"/>
    </location>
</feature>
<gene>
    <name evidence="7" type="ORF">BJP34_29885</name>
</gene>
<feature type="transmembrane region" description="Helical" evidence="6">
    <location>
        <begin position="357"/>
        <end position="380"/>
    </location>
</feature>
<evidence type="ECO:0000256" key="5">
    <source>
        <dbReference type="ARBA" id="ARBA00023136"/>
    </source>
</evidence>
<evidence type="ECO:0000256" key="4">
    <source>
        <dbReference type="ARBA" id="ARBA00022989"/>
    </source>
</evidence>